<evidence type="ECO:0000313" key="2">
    <source>
        <dbReference type="EMBL" id="KAI5320096.1"/>
    </source>
</evidence>
<gene>
    <name evidence="2" type="ORF">L3X38_039804</name>
</gene>
<dbReference type="AlphaFoldDB" id="A0AAD4V928"/>
<reference evidence="2 3" key="1">
    <citation type="journal article" date="2022" name="G3 (Bethesda)">
        <title>Whole-genome sequence and methylome profiling of the almond [Prunus dulcis (Mill.) D.A. Webb] cultivar 'Nonpareil'.</title>
        <authorList>
            <person name="D'Amico-Willman K.M."/>
            <person name="Ouma W.Z."/>
            <person name="Meulia T."/>
            <person name="Sideli G.M."/>
            <person name="Gradziel T.M."/>
            <person name="Fresnedo-Ramirez J."/>
        </authorList>
    </citation>
    <scope>NUCLEOTIDE SEQUENCE [LARGE SCALE GENOMIC DNA]</scope>
    <source>
        <strain evidence="2">Clone GOH B32 T37-40</strain>
    </source>
</reference>
<dbReference type="Proteomes" id="UP001054821">
    <property type="component" value="Chromosome 7"/>
</dbReference>
<organism evidence="2 3">
    <name type="scientific">Prunus dulcis</name>
    <name type="common">Almond</name>
    <name type="synonym">Amygdalus dulcis</name>
    <dbReference type="NCBI Taxonomy" id="3755"/>
    <lineage>
        <taxon>Eukaryota</taxon>
        <taxon>Viridiplantae</taxon>
        <taxon>Streptophyta</taxon>
        <taxon>Embryophyta</taxon>
        <taxon>Tracheophyta</taxon>
        <taxon>Spermatophyta</taxon>
        <taxon>Magnoliopsida</taxon>
        <taxon>eudicotyledons</taxon>
        <taxon>Gunneridae</taxon>
        <taxon>Pentapetalae</taxon>
        <taxon>rosids</taxon>
        <taxon>fabids</taxon>
        <taxon>Rosales</taxon>
        <taxon>Rosaceae</taxon>
        <taxon>Amygdaloideae</taxon>
        <taxon>Amygdaleae</taxon>
        <taxon>Prunus</taxon>
    </lineage>
</organism>
<sequence>MEVLHWIAFILSILATIHNHIGLVEASTDIGVCYGMLGDELPDATEVVNLYKKIWHWQNQTLIQILQHSKH</sequence>
<proteinExistence type="predicted"/>
<keyword evidence="3" id="KW-1185">Reference proteome</keyword>
<accession>A0AAD4V928</accession>
<evidence type="ECO:0008006" key="4">
    <source>
        <dbReference type="Google" id="ProtNLM"/>
    </source>
</evidence>
<feature type="signal peptide" evidence="1">
    <location>
        <begin position="1"/>
        <end position="26"/>
    </location>
</feature>
<keyword evidence="1" id="KW-0732">Signal</keyword>
<evidence type="ECO:0000313" key="3">
    <source>
        <dbReference type="Proteomes" id="UP001054821"/>
    </source>
</evidence>
<protein>
    <recommendedName>
        <fullName evidence="4">Secreted protein</fullName>
    </recommendedName>
</protein>
<comment type="caution">
    <text evidence="2">The sequence shown here is derived from an EMBL/GenBank/DDBJ whole genome shotgun (WGS) entry which is preliminary data.</text>
</comment>
<dbReference type="EMBL" id="JAJFAZ020000007">
    <property type="protein sequence ID" value="KAI5320096.1"/>
    <property type="molecule type" value="Genomic_DNA"/>
</dbReference>
<evidence type="ECO:0000256" key="1">
    <source>
        <dbReference type="SAM" id="SignalP"/>
    </source>
</evidence>
<feature type="chain" id="PRO_5042145586" description="Secreted protein" evidence="1">
    <location>
        <begin position="27"/>
        <end position="71"/>
    </location>
</feature>
<name>A0AAD4V928_PRUDU</name>